<dbReference type="InterPro" id="IPR007263">
    <property type="entry name" value="DCC1-like"/>
</dbReference>
<name>A0A6M4MGJ0_9ALTE</name>
<dbReference type="Pfam" id="PF04134">
    <property type="entry name" value="DCC1-like"/>
    <property type="match status" value="1"/>
</dbReference>
<dbReference type="GO" id="GO:0015035">
    <property type="term" value="F:protein-disulfide reductase activity"/>
    <property type="evidence" value="ECO:0007669"/>
    <property type="project" value="InterPro"/>
</dbReference>
<evidence type="ECO:0000313" key="1">
    <source>
        <dbReference type="EMBL" id="QJR82239.1"/>
    </source>
</evidence>
<dbReference type="RefSeq" id="WP_075609767.1">
    <property type="nucleotide sequence ID" value="NZ_CP052766.1"/>
</dbReference>
<evidence type="ECO:0000313" key="2">
    <source>
        <dbReference type="Proteomes" id="UP000219285"/>
    </source>
</evidence>
<dbReference type="KEGG" id="apel:CA267_016520"/>
<proteinExistence type="predicted"/>
<protein>
    <submittedName>
        <fullName evidence="1">DUF393 domain-containing protein</fullName>
    </submittedName>
</protein>
<dbReference type="OrthoDB" id="9785438at2"/>
<reference evidence="1 2" key="2">
    <citation type="submission" date="2020-04" db="EMBL/GenBank/DDBJ databases">
        <title>Complete genome sequence of Alteromonas pelagimontana 5.12T.</title>
        <authorList>
            <person name="Sinha R.K."/>
            <person name="Krishnan K.P."/>
            <person name="Kurian J.P."/>
        </authorList>
    </citation>
    <scope>NUCLEOTIDE SEQUENCE [LARGE SCALE GENOMIC DNA]</scope>
    <source>
        <strain evidence="1 2">5.12</strain>
    </source>
</reference>
<dbReference type="PANTHER" id="PTHR33639">
    <property type="entry name" value="THIOL-DISULFIDE OXIDOREDUCTASE DCC"/>
    <property type="match status" value="1"/>
</dbReference>
<keyword evidence="2" id="KW-1185">Reference proteome</keyword>
<dbReference type="EMBL" id="CP052766">
    <property type="protein sequence ID" value="QJR82239.1"/>
    <property type="molecule type" value="Genomic_DNA"/>
</dbReference>
<dbReference type="InterPro" id="IPR052927">
    <property type="entry name" value="DCC_oxidoreductase"/>
</dbReference>
<gene>
    <name evidence="1" type="ORF">CA267_016520</name>
</gene>
<dbReference type="Proteomes" id="UP000219285">
    <property type="component" value="Chromosome"/>
</dbReference>
<sequence>MAHNVNRLIEETEERYIVIFDGICRFCNRSVDFIIKRDPAAKFAFLPMQSDVAVRLAAELGINNLGEDTFVLIKNRQCYFYSTAALEITRDLTGFWPWLRLAMIFPAPIRDACYRWVARRRYRLFGKREQCVAPSAEKRARFIS</sequence>
<reference evidence="2" key="1">
    <citation type="submission" date="2014-12" db="EMBL/GenBank/DDBJ databases">
        <title>Complete genome sequence of a multi-drug resistant Klebsiella pneumoniae.</title>
        <authorList>
            <person name="Hua X."/>
            <person name="Chen Q."/>
            <person name="Li X."/>
            <person name="Feng Y."/>
            <person name="Ruan Z."/>
            <person name="Yu Y."/>
        </authorList>
    </citation>
    <scope>NUCLEOTIDE SEQUENCE [LARGE SCALE GENOMIC DNA]</scope>
    <source>
        <strain evidence="2">5.12</strain>
    </source>
</reference>
<dbReference type="PANTHER" id="PTHR33639:SF2">
    <property type="entry name" value="DUF393 DOMAIN-CONTAINING PROTEIN"/>
    <property type="match status" value="1"/>
</dbReference>
<dbReference type="AlphaFoldDB" id="A0A6M4MGJ0"/>
<organism evidence="1 2">
    <name type="scientific">Alteromonas pelagimontana</name>
    <dbReference type="NCBI Taxonomy" id="1858656"/>
    <lineage>
        <taxon>Bacteria</taxon>
        <taxon>Pseudomonadati</taxon>
        <taxon>Pseudomonadota</taxon>
        <taxon>Gammaproteobacteria</taxon>
        <taxon>Alteromonadales</taxon>
        <taxon>Alteromonadaceae</taxon>
        <taxon>Alteromonas/Salinimonas group</taxon>
        <taxon>Alteromonas</taxon>
    </lineage>
</organism>
<accession>A0A6M4MGJ0</accession>